<keyword evidence="7" id="KW-0547">Nucleotide-binding</keyword>
<dbReference type="Pfam" id="PF02518">
    <property type="entry name" value="HATPase_c"/>
    <property type="match status" value="1"/>
</dbReference>
<keyword evidence="5" id="KW-0597">Phosphoprotein</keyword>
<dbReference type="InterPro" id="IPR036097">
    <property type="entry name" value="HisK_dim/P_sf"/>
</dbReference>
<evidence type="ECO:0000256" key="5">
    <source>
        <dbReference type="ARBA" id="ARBA00022553"/>
    </source>
</evidence>
<evidence type="ECO:0000256" key="9">
    <source>
        <dbReference type="ARBA" id="ARBA00022840"/>
    </source>
</evidence>
<keyword evidence="9" id="KW-0067">ATP-binding</keyword>
<dbReference type="KEGG" id="scor:J3U87_24935"/>
<dbReference type="CDD" id="cd06225">
    <property type="entry name" value="HAMP"/>
    <property type="match status" value="1"/>
</dbReference>
<keyword evidence="11" id="KW-0472">Membrane</keyword>
<dbReference type="GO" id="GO:0005524">
    <property type="term" value="F:ATP binding"/>
    <property type="evidence" value="ECO:0007669"/>
    <property type="project" value="UniProtKB-KW"/>
</dbReference>
<evidence type="ECO:0000259" key="13">
    <source>
        <dbReference type="PROSITE" id="PS50885"/>
    </source>
</evidence>
<dbReference type="CDD" id="cd00082">
    <property type="entry name" value="HisKA"/>
    <property type="match status" value="1"/>
</dbReference>
<keyword evidence="8" id="KW-0418">Kinase</keyword>
<name>A0A8A4TJ16_SULCO</name>
<dbReference type="InterPro" id="IPR003660">
    <property type="entry name" value="HAMP_dom"/>
</dbReference>
<evidence type="ECO:0000259" key="12">
    <source>
        <dbReference type="PROSITE" id="PS50109"/>
    </source>
</evidence>
<reference evidence="14" key="1">
    <citation type="submission" date="2021-03" db="EMBL/GenBank/DDBJ databases">
        <title>Acanthopleuribacteraceae sp. M133.</title>
        <authorList>
            <person name="Wang G."/>
        </authorList>
    </citation>
    <scope>NUCLEOTIDE SEQUENCE</scope>
    <source>
        <strain evidence="14">M133</strain>
    </source>
</reference>
<dbReference type="PANTHER" id="PTHR44936">
    <property type="entry name" value="SENSOR PROTEIN CREC"/>
    <property type="match status" value="1"/>
</dbReference>
<organism evidence="14 15">
    <name type="scientific">Sulfidibacter corallicola</name>
    <dbReference type="NCBI Taxonomy" id="2818388"/>
    <lineage>
        <taxon>Bacteria</taxon>
        <taxon>Pseudomonadati</taxon>
        <taxon>Acidobacteriota</taxon>
        <taxon>Holophagae</taxon>
        <taxon>Acanthopleuribacterales</taxon>
        <taxon>Acanthopleuribacteraceae</taxon>
        <taxon>Sulfidibacter</taxon>
    </lineage>
</organism>
<evidence type="ECO:0000256" key="11">
    <source>
        <dbReference type="SAM" id="Phobius"/>
    </source>
</evidence>
<keyword evidence="11" id="KW-0812">Transmembrane</keyword>
<dbReference type="InterPro" id="IPR003661">
    <property type="entry name" value="HisK_dim/P_dom"/>
</dbReference>
<dbReference type="PROSITE" id="PS50109">
    <property type="entry name" value="HIS_KIN"/>
    <property type="match status" value="1"/>
</dbReference>
<gene>
    <name evidence="14" type="ORF">J3U87_24935</name>
</gene>
<dbReference type="SMART" id="SM00387">
    <property type="entry name" value="HATPase_c"/>
    <property type="match status" value="1"/>
</dbReference>
<dbReference type="SMART" id="SM00304">
    <property type="entry name" value="HAMP"/>
    <property type="match status" value="1"/>
</dbReference>
<comment type="subcellular location">
    <subcellularLocation>
        <location evidence="2">Cell membrane</location>
        <topology evidence="2">Multi-pass membrane protein</topology>
    </subcellularLocation>
</comment>
<evidence type="ECO:0000256" key="8">
    <source>
        <dbReference type="ARBA" id="ARBA00022777"/>
    </source>
</evidence>
<feature type="region of interest" description="Disordered" evidence="10">
    <location>
        <begin position="426"/>
        <end position="448"/>
    </location>
</feature>
<evidence type="ECO:0000256" key="2">
    <source>
        <dbReference type="ARBA" id="ARBA00004651"/>
    </source>
</evidence>
<evidence type="ECO:0000313" key="15">
    <source>
        <dbReference type="Proteomes" id="UP000663929"/>
    </source>
</evidence>
<dbReference type="InterPro" id="IPR036890">
    <property type="entry name" value="HATPase_C_sf"/>
</dbReference>
<evidence type="ECO:0000256" key="1">
    <source>
        <dbReference type="ARBA" id="ARBA00000085"/>
    </source>
</evidence>
<protein>
    <recommendedName>
        <fullName evidence="3">histidine kinase</fullName>
        <ecNumber evidence="3">2.7.13.3</ecNumber>
    </recommendedName>
</protein>
<accession>A0A8A4TJ16</accession>
<dbReference type="PROSITE" id="PS50885">
    <property type="entry name" value="HAMP"/>
    <property type="match status" value="1"/>
</dbReference>
<evidence type="ECO:0000256" key="10">
    <source>
        <dbReference type="SAM" id="MobiDB-lite"/>
    </source>
</evidence>
<evidence type="ECO:0000256" key="4">
    <source>
        <dbReference type="ARBA" id="ARBA00022475"/>
    </source>
</evidence>
<dbReference type="Gene3D" id="1.10.287.130">
    <property type="match status" value="1"/>
</dbReference>
<feature type="domain" description="Histidine kinase" evidence="12">
    <location>
        <begin position="222"/>
        <end position="433"/>
    </location>
</feature>
<dbReference type="EC" id="2.7.13.3" evidence="3"/>
<dbReference type="InterPro" id="IPR050980">
    <property type="entry name" value="2C_sensor_his_kinase"/>
</dbReference>
<evidence type="ECO:0000256" key="3">
    <source>
        <dbReference type="ARBA" id="ARBA00012438"/>
    </source>
</evidence>
<dbReference type="AlphaFoldDB" id="A0A8A4TJ16"/>
<dbReference type="InterPro" id="IPR004358">
    <property type="entry name" value="Sig_transdc_His_kin-like_C"/>
</dbReference>
<dbReference type="PANTHER" id="PTHR44936:SF10">
    <property type="entry name" value="SENSOR PROTEIN RSTB"/>
    <property type="match status" value="1"/>
</dbReference>
<dbReference type="Proteomes" id="UP000663929">
    <property type="component" value="Chromosome"/>
</dbReference>
<evidence type="ECO:0000256" key="6">
    <source>
        <dbReference type="ARBA" id="ARBA00022679"/>
    </source>
</evidence>
<dbReference type="SUPFAM" id="SSF55874">
    <property type="entry name" value="ATPase domain of HSP90 chaperone/DNA topoisomerase II/histidine kinase"/>
    <property type="match status" value="1"/>
</dbReference>
<dbReference type="GO" id="GO:0000155">
    <property type="term" value="F:phosphorelay sensor kinase activity"/>
    <property type="evidence" value="ECO:0007669"/>
    <property type="project" value="InterPro"/>
</dbReference>
<dbReference type="Gene3D" id="1.10.8.500">
    <property type="entry name" value="HAMP domain in histidine kinase"/>
    <property type="match status" value="1"/>
</dbReference>
<sequence length="448" mass="49852">MANLFVRLYLAMILTILLAAWIADLLLDRPYTEFLEWENKVLTETTARALHEELAIPDFAKRKAALERESSELLYHASLKPLASLDLSAEERRDLAAGNPVWRVEIGFWDDTLEMYQNDLDPNHVVHFTLGDYYDKPELAYEATVLGSLFTCTAIAIFFLLWPIVLRLQNLTEAARIFGEGDLGARVKKGGPTAIAELGNAFNTMAHQLQRARTHQEVMTHAISHEVRTPLARLRLTLDMAEDLELPELLETFVANMQSDVDDLEHLSNEMLGWAKLTFSREKVPLGPMDLRDTIQQTVERLQQIEPAIPIGFAPTSPLPCHGNPSLLQRALSNLIRNAQKYGAKTIAIHAAVEAGEVHIQVNDDGPGIPVDDRERIFAPFACVDESRSRSSGGFGLGMAIVERIMEAHRGNARILDSPLGGAGLRLTWPDQGDADPQRSGVHPEPPK</sequence>
<evidence type="ECO:0000256" key="7">
    <source>
        <dbReference type="ARBA" id="ARBA00022741"/>
    </source>
</evidence>
<dbReference type="SUPFAM" id="SSF47384">
    <property type="entry name" value="Homodimeric domain of signal transducing histidine kinase"/>
    <property type="match status" value="1"/>
</dbReference>
<dbReference type="PRINTS" id="PR00344">
    <property type="entry name" value="BCTRLSENSOR"/>
</dbReference>
<evidence type="ECO:0000313" key="14">
    <source>
        <dbReference type="EMBL" id="QTD48841.1"/>
    </source>
</evidence>
<feature type="domain" description="HAMP" evidence="13">
    <location>
        <begin position="162"/>
        <end position="214"/>
    </location>
</feature>
<keyword evidence="15" id="KW-1185">Reference proteome</keyword>
<dbReference type="Pfam" id="PF00512">
    <property type="entry name" value="HisKA"/>
    <property type="match status" value="1"/>
</dbReference>
<keyword evidence="6" id="KW-0808">Transferase</keyword>
<dbReference type="GO" id="GO:0005886">
    <property type="term" value="C:plasma membrane"/>
    <property type="evidence" value="ECO:0007669"/>
    <property type="project" value="UniProtKB-SubCell"/>
</dbReference>
<dbReference type="Pfam" id="PF00672">
    <property type="entry name" value="HAMP"/>
    <property type="match status" value="1"/>
</dbReference>
<dbReference type="SMART" id="SM00388">
    <property type="entry name" value="HisKA"/>
    <property type="match status" value="1"/>
</dbReference>
<dbReference type="InterPro" id="IPR005467">
    <property type="entry name" value="His_kinase_dom"/>
</dbReference>
<proteinExistence type="predicted"/>
<comment type="catalytic activity">
    <reaction evidence="1">
        <text>ATP + protein L-histidine = ADP + protein N-phospho-L-histidine.</text>
        <dbReference type="EC" id="2.7.13.3"/>
    </reaction>
</comment>
<keyword evidence="11" id="KW-1133">Transmembrane helix</keyword>
<dbReference type="RefSeq" id="WP_237378491.1">
    <property type="nucleotide sequence ID" value="NZ_CP071793.1"/>
</dbReference>
<dbReference type="InterPro" id="IPR003594">
    <property type="entry name" value="HATPase_dom"/>
</dbReference>
<dbReference type="SUPFAM" id="SSF158472">
    <property type="entry name" value="HAMP domain-like"/>
    <property type="match status" value="1"/>
</dbReference>
<dbReference type="EMBL" id="CP071793">
    <property type="protein sequence ID" value="QTD48841.1"/>
    <property type="molecule type" value="Genomic_DNA"/>
</dbReference>
<feature type="transmembrane region" description="Helical" evidence="11">
    <location>
        <begin position="6"/>
        <end position="27"/>
    </location>
</feature>
<dbReference type="Gene3D" id="3.30.565.10">
    <property type="entry name" value="Histidine kinase-like ATPase, C-terminal domain"/>
    <property type="match status" value="1"/>
</dbReference>
<feature type="transmembrane region" description="Helical" evidence="11">
    <location>
        <begin position="143"/>
        <end position="165"/>
    </location>
</feature>
<keyword evidence="4" id="KW-1003">Cell membrane</keyword>